<protein>
    <recommendedName>
        <fullName evidence="1">Heterokaryon incompatibility domain-containing protein</fullName>
    </recommendedName>
</protein>
<feature type="domain" description="Heterokaryon incompatibility" evidence="1">
    <location>
        <begin position="45"/>
        <end position="202"/>
    </location>
</feature>
<evidence type="ECO:0000259" key="1">
    <source>
        <dbReference type="Pfam" id="PF06985"/>
    </source>
</evidence>
<keyword evidence="3" id="KW-1185">Reference proteome</keyword>
<comment type="caution">
    <text evidence="2">The sequence shown here is derived from an EMBL/GenBank/DDBJ whole genome shotgun (WGS) entry which is preliminary data.</text>
</comment>
<dbReference type="AlphaFoldDB" id="A0AAV9JSL1"/>
<dbReference type="Proteomes" id="UP001324427">
    <property type="component" value="Unassembled WGS sequence"/>
</dbReference>
<dbReference type="InterPro" id="IPR052895">
    <property type="entry name" value="HetReg/Transcr_Mod"/>
</dbReference>
<reference evidence="2 3" key="1">
    <citation type="submission" date="2021-11" db="EMBL/GenBank/DDBJ databases">
        <title>Black yeast isolated from Biological Soil Crust.</title>
        <authorList>
            <person name="Kurbessoian T."/>
        </authorList>
    </citation>
    <scope>NUCLEOTIDE SEQUENCE [LARGE SCALE GENOMIC DNA]</scope>
    <source>
        <strain evidence="2 3">CCFEE 5522</strain>
    </source>
</reference>
<proteinExistence type="predicted"/>
<name>A0AAV9JSL1_9PEZI</name>
<evidence type="ECO:0000313" key="3">
    <source>
        <dbReference type="Proteomes" id="UP001324427"/>
    </source>
</evidence>
<dbReference type="EMBL" id="JAVFHQ010000007">
    <property type="protein sequence ID" value="KAK4548492.1"/>
    <property type="molecule type" value="Genomic_DNA"/>
</dbReference>
<accession>A0AAV9JSL1</accession>
<dbReference type="InterPro" id="IPR010730">
    <property type="entry name" value="HET"/>
</dbReference>
<dbReference type="PANTHER" id="PTHR24148:SF73">
    <property type="entry name" value="HET DOMAIN PROTEIN (AFU_ORTHOLOGUE AFUA_8G01020)"/>
    <property type="match status" value="1"/>
</dbReference>
<sequence>MATYRYSPLDSSKKEIRLLHLQPGVFGEELIGSLHTVTLCSSPDYEAISYAWGSLADKGTVTVTEGGKLEVTRNLFQALRRLRNRRKSRTLWVDAICINQGDLDERSAQVAFMGDIYATARQCAIWLGELDESGDLHPSFHQRLMDSWALMSRQDTDWYTWVEEPGGYTDLRDLIYCQIATMDAVLRTASPSWHSRAWVRQEFCRSKSYRLYFGPVRLFRRRLAIMLHTRSIWDTPLKALLTAIWEMSDMRNNLLRPTDKSTLADILKIRHICEATEPRDIIYSVLSLITPQEQEIIGSRYDIPEAQVFAKATFAVLKAKDRTHVLSFVKPTNGGVDADLPTWTINFSDPNTSLLVPRESHEDEGYSLSISISEDCKQLTMRGVSLDLTRTVCPLPLAEASEEKGDRLLIANARKDVALDSMPTLTGCKEVDVDHEDLLHTAHTTLIAGRCSADAITSIFEQWDVRADSHRPHRVEDDDVPINMPMMTLLQYAEHLNGTPALFMTSSGYMGVAPDTIRPGDSLVIPLFTASDDDSDATVPPSWFEQAALILRPQGDKWTFHGLAYVHRYGSLLSEESERRDFVIC</sequence>
<gene>
    <name evidence="2" type="ORF">LTR36_009402</name>
</gene>
<dbReference type="PANTHER" id="PTHR24148">
    <property type="entry name" value="ANKYRIN REPEAT DOMAIN-CONTAINING PROTEIN 39 HOMOLOG-RELATED"/>
    <property type="match status" value="1"/>
</dbReference>
<evidence type="ECO:0000313" key="2">
    <source>
        <dbReference type="EMBL" id="KAK4548492.1"/>
    </source>
</evidence>
<dbReference type="Pfam" id="PF06985">
    <property type="entry name" value="HET"/>
    <property type="match status" value="1"/>
</dbReference>
<organism evidence="2 3">
    <name type="scientific">Oleoguttula mirabilis</name>
    <dbReference type="NCBI Taxonomy" id="1507867"/>
    <lineage>
        <taxon>Eukaryota</taxon>
        <taxon>Fungi</taxon>
        <taxon>Dikarya</taxon>
        <taxon>Ascomycota</taxon>
        <taxon>Pezizomycotina</taxon>
        <taxon>Dothideomycetes</taxon>
        <taxon>Dothideomycetidae</taxon>
        <taxon>Mycosphaerellales</taxon>
        <taxon>Teratosphaeriaceae</taxon>
        <taxon>Oleoguttula</taxon>
    </lineage>
</organism>